<comment type="caution">
    <text evidence="7">The sequence shown here is derived from an EMBL/GenBank/DDBJ whole genome shotgun (WGS) entry which is preliminary data.</text>
</comment>
<evidence type="ECO:0000313" key="7">
    <source>
        <dbReference type="EMBL" id="RAK54131.1"/>
    </source>
</evidence>
<dbReference type="RefSeq" id="WP_111527882.1">
    <property type="nucleotide sequence ID" value="NZ_JBHRSG010000002.1"/>
</dbReference>
<keyword evidence="5" id="KW-0472">Membrane</keyword>
<dbReference type="GO" id="GO:0009055">
    <property type="term" value="F:electron transfer activity"/>
    <property type="evidence" value="ECO:0007669"/>
    <property type="project" value="InterPro"/>
</dbReference>
<dbReference type="SUPFAM" id="SSF46626">
    <property type="entry name" value="Cytochrome c"/>
    <property type="match status" value="1"/>
</dbReference>
<keyword evidence="2 4" id="KW-0479">Metal-binding</keyword>
<dbReference type="Gene3D" id="1.10.760.10">
    <property type="entry name" value="Cytochrome c-like domain"/>
    <property type="match status" value="1"/>
</dbReference>
<dbReference type="EMBL" id="QFYQ01000001">
    <property type="protein sequence ID" value="RAK54131.1"/>
    <property type="molecule type" value="Genomic_DNA"/>
</dbReference>
<dbReference type="GO" id="GO:0046872">
    <property type="term" value="F:metal ion binding"/>
    <property type="evidence" value="ECO:0007669"/>
    <property type="project" value="UniProtKB-KW"/>
</dbReference>
<sequence length="208" mass="22912">MSREPLSREPFDLRRHLPSTAFVILIVLVVGGFIGAFVFTGAYNIGADAPHTKPVYWAMQTLRDRSIAVRARAIALPRDLNDPGRIGKGAGLYAEMCSGCHLAPGMERTEISQGLYPAAPELSGRLPRAPQQQFWIIKHGVKMTAMPAWGRTHSDDLIWDMVAFVRTLPSLSPAQYQAAVKSAPEDHDTMMRDMPGMAMPEDHSAHAH</sequence>
<dbReference type="InterPro" id="IPR009056">
    <property type="entry name" value="Cyt_c-like_dom"/>
</dbReference>
<reference evidence="8" key="1">
    <citation type="submission" date="2018-05" db="EMBL/GenBank/DDBJ databases">
        <authorList>
            <person name="Li X."/>
        </authorList>
    </citation>
    <scope>NUCLEOTIDE SEQUENCE [LARGE SCALE GENOMIC DNA]</scope>
    <source>
        <strain evidence="8">LX32</strain>
    </source>
</reference>
<dbReference type="InterPro" id="IPR036909">
    <property type="entry name" value="Cyt_c-like_dom_sf"/>
</dbReference>
<accession>A0A328AHV9</accession>
<name>A0A328AHV9_9CAUL</name>
<dbReference type="Pfam" id="PF13442">
    <property type="entry name" value="Cytochrome_CBB3"/>
    <property type="match status" value="1"/>
</dbReference>
<evidence type="ECO:0000256" key="2">
    <source>
        <dbReference type="ARBA" id="ARBA00022723"/>
    </source>
</evidence>
<evidence type="ECO:0000256" key="4">
    <source>
        <dbReference type="PROSITE-ProRule" id="PRU00433"/>
    </source>
</evidence>
<evidence type="ECO:0000256" key="5">
    <source>
        <dbReference type="SAM" id="Phobius"/>
    </source>
</evidence>
<keyword evidence="8" id="KW-1185">Reference proteome</keyword>
<organism evidence="7 8">
    <name type="scientific">Phenylobacterium soli</name>
    <dbReference type="NCBI Taxonomy" id="2170551"/>
    <lineage>
        <taxon>Bacteria</taxon>
        <taxon>Pseudomonadati</taxon>
        <taxon>Pseudomonadota</taxon>
        <taxon>Alphaproteobacteria</taxon>
        <taxon>Caulobacterales</taxon>
        <taxon>Caulobacteraceae</taxon>
        <taxon>Phenylobacterium</taxon>
    </lineage>
</organism>
<evidence type="ECO:0000256" key="1">
    <source>
        <dbReference type="ARBA" id="ARBA00022617"/>
    </source>
</evidence>
<keyword evidence="1 4" id="KW-0349">Heme</keyword>
<proteinExistence type="predicted"/>
<dbReference type="PROSITE" id="PS51007">
    <property type="entry name" value="CYTC"/>
    <property type="match status" value="1"/>
</dbReference>
<dbReference type="OrthoDB" id="9773456at2"/>
<feature type="domain" description="Cytochrome c" evidence="6">
    <location>
        <begin position="84"/>
        <end position="169"/>
    </location>
</feature>
<dbReference type="Proteomes" id="UP000249254">
    <property type="component" value="Unassembled WGS sequence"/>
</dbReference>
<feature type="transmembrane region" description="Helical" evidence="5">
    <location>
        <begin position="21"/>
        <end position="43"/>
    </location>
</feature>
<keyword evidence="5" id="KW-0812">Transmembrane</keyword>
<keyword evidence="5" id="KW-1133">Transmembrane helix</keyword>
<gene>
    <name evidence="7" type="ORF">DJ017_06145</name>
</gene>
<protein>
    <submittedName>
        <fullName evidence="7">Cytochrome c</fullName>
    </submittedName>
</protein>
<evidence type="ECO:0000313" key="8">
    <source>
        <dbReference type="Proteomes" id="UP000249254"/>
    </source>
</evidence>
<keyword evidence="3 4" id="KW-0408">Iron</keyword>
<dbReference type="GO" id="GO:0020037">
    <property type="term" value="F:heme binding"/>
    <property type="evidence" value="ECO:0007669"/>
    <property type="project" value="InterPro"/>
</dbReference>
<evidence type="ECO:0000256" key="3">
    <source>
        <dbReference type="ARBA" id="ARBA00023004"/>
    </source>
</evidence>
<dbReference type="AlphaFoldDB" id="A0A328AHV9"/>
<evidence type="ECO:0000259" key="6">
    <source>
        <dbReference type="PROSITE" id="PS51007"/>
    </source>
</evidence>